<reference evidence="1 2" key="1">
    <citation type="submission" date="2021-08" db="EMBL/GenBank/DDBJ databases">
        <title>Draft genome sequence of Spirulina subsalsa with high tolerance to salinity and hype-accumulation of phycocyanin.</title>
        <authorList>
            <person name="Pei H."/>
            <person name="Jiang L."/>
        </authorList>
    </citation>
    <scope>NUCLEOTIDE SEQUENCE [LARGE SCALE GENOMIC DNA]</scope>
    <source>
        <strain evidence="1 2">FACHB-351</strain>
    </source>
</reference>
<evidence type="ECO:0000313" key="2">
    <source>
        <dbReference type="Proteomes" id="UP001526426"/>
    </source>
</evidence>
<dbReference type="RefSeq" id="WP_265264672.1">
    <property type="nucleotide sequence ID" value="NZ_JAIHOM010000048.1"/>
</dbReference>
<organism evidence="1 2">
    <name type="scientific">Spirulina subsalsa FACHB-351</name>
    <dbReference type="NCBI Taxonomy" id="234711"/>
    <lineage>
        <taxon>Bacteria</taxon>
        <taxon>Bacillati</taxon>
        <taxon>Cyanobacteriota</taxon>
        <taxon>Cyanophyceae</taxon>
        <taxon>Spirulinales</taxon>
        <taxon>Spirulinaceae</taxon>
        <taxon>Spirulina</taxon>
    </lineage>
</organism>
<protein>
    <submittedName>
        <fullName evidence="1">Uncharacterized protein</fullName>
    </submittedName>
</protein>
<accession>A0ABT3L5R5</accession>
<dbReference type="EMBL" id="JAIHOM010000048">
    <property type="protein sequence ID" value="MCW6036851.1"/>
    <property type="molecule type" value="Genomic_DNA"/>
</dbReference>
<proteinExistence type="predicted"/>
<name>A0ABT3L5R5_9CYAN</name>
<evidence type="ECO:0000313" key="1">
    <source>
        <dbReference type="EMBL" id="MCW6036851.1"/>
    </source>
</evidence>
<sequence>MGQEFRFILPTPPQTEKFATHQLAYEFRREREQREEWRDYCAWYAETAQKHQAELKKMRRDINLFGWFVRGH</sequence>
<dbReference type="Proteomes" id="UP001526426">
    <property type="component" value="Unassembled WGS sequence"/>
</dbReference>
<comment type="caution">
    <text evidence="1">The sequence shown here is derived from an EMBL/GenBank/DDBJ whole genome shotgun (WGS) entry which is preliminary data.</text>
</comment>
<gene>
    <name evidence="1" type="ORF">K4A83_11340</name>
</gene>
<keyword evidence="2" id="KW-1185">Reference proteome</keyword>